<reference evidence="6 7" key="1">
    <citation type="submission" date="2019-05" db="EMBL/GenBank/DDBJ databases">
        <title>Verrucobacter flavum gen. nov., sp. nov. a new member of the family Verrucomicrobiaceae.</title>
        <authorList>
            <person name="Szuroczki S."/>
            <person name="Abbaszade G."/>
            <person name="Szabo A."/>
            <person name="Felfoldi T."/>
            <person name="Schumann P."/>
            <person name="Boka K."/>
            <person name="Keki Z."/>
            <person name="Toumi M."/>
            <person name="Toth E."/>
        </authorList>
    </citation>
    <scope>NUCLEOTIDE SEQUENCE [LARGE SCALE GENOMIC DNA]</scope>
    <source>
        <strain evidence="6 7">MG-N-17</strain>
    </source>
</reference>
<organism evidence="6 7">
    <name type="scientific">Phragmitibacter flavus</name>
    <dbReference type="NCBI Taxonomy" id="2576071"/>
    <lineage>
        <taxon>Bacteria</taxon>
        <taxon>Pseudomonadati</taxon>
        <taxon>Verrucomicrobiota</taxon>
        <taxon>Verrucomicrobiia</taxon>
        <taxon>Verrucomicrobiales</taxon>
        <taxon>Verrucomicrobiaceae</taxon>
        <taxon>Phragmitibacter</taxon>
    </lineage>
</organism>
<keyword evidence="3" id="KW-0378">Hydrolase</keyword>
<dbReference type="GO" id="GO:0052689">
    <property type="term" value="F:carboxylic ester hydrolase activity"/>
    <property type="evidence" value="ECO:0007669"/>
    <property type="project" value="UniProtKB-KW"/>
</dbReference>
<evidence type="ECO:0000313" key="6">
    <source>
        <dbReference type="EMBL" id="TLD72563.1"/>
    </source>
</evidence>
<comment type="caution">
    <text evidence="6">The sequence shown here is derived from an EMBL/GenBank/DDBJ whole genome shotgun (WGS) entry which is preliminary data.</text>
</comment>
<protein>
    <submittedName>
        <fullName evidence="6">Acetylxylan esterase</fullName>
    </submittedName>
</protein>
<dbReference type="OrthoDB" id="9809261at2"/>
<keyword evidence="1" id="KW-0719">Serine esterase</keyword>
<feature type="signal peptide" evidence="4">
    <location>
        <begin position="1"/>
        <end position="21"/>
    </location>
</feature>
<sequence>MRLLTLLSLFTTAASVSMPLAAQKPAFVPNYDEAQANFIAIPDVLTATDGSKITTREAWLAQRKPELLQLFATQVYGKTPEAEVPIRVETVGADKPILNGKGVMRQTILHIGPQGEVQAQILLFLPASTKEKSTPVPTFVTLNFWGNHSVSTDPDILLSTSWFRDNKEKHTVNNRATEASRGTGDDRFPIEAILDRGYAVATAYYGDFDPDFDDNFQNGIHPLFYRDGQTKPDPDQWGSIGAWAWGLSRMADYLITLPEIDQTKLAVLGHSRLGKAALWAGAQDERFTFVISNNSGAGGAALAKRIFGETVGRLNSAFPHWFCDNYNQYSLNEAALPMDQHALIALMAPRPVYIASATGDQWADPKGEFLGGKLAEPVYALFNLPGLGVEEQPAPDMPVGKTIGYHLRTGKHDITPYDWDRYMDFADQHWSASPK</sequence>
<dbReference type="AlphaFoldDB" id="A0A5R8KJR2"/>
<dbReference type="RefSeq" id="WP_138084187.1">
    <property type="nucleotide sequence ID" value="NZ_VAUV01000001.1"/>
</dbReference>
<evidence type="ECO:0000256" key="1">
    <source>
        <dbReference type="ARBA" id="ARBA00022487"/>
    </source>
</evidence>
<dbReference type="Gene3D" id="3.40.50.1820">
    <property type="entry name" value="alpha/beta hydrolase"/>
    <property type="match status" value="1"/>
</dbReference>
<evidence type="ECO:0000259" key="5">
    <source>
        <dbReference type="Pfam" id="PF22244"/>
    </source>
</evidence>
<evidence type="ECO:0000256" key="3">
    <source>
        <dbReference type="ARBA" id="ARBA00022801"/>
    </source>
</evidence>
<feature type="chain" id="PRO_5024297718" evidence="4">
    <location>
        <begin position="22"/>
        <end position="435"/>
    </location>
</feature>
<dbReference type="InterPro" id="IPR054579">
    <property type="entry name" value="GCE-like_dom"/>
</dbReference>
<keyword evidence="7" id="KW-1185">Reference proteome</keyword>
<evidence type="ECO:0000313" key="7">
    <source>
        <dbReference type="Proteomes" id="UP000306196"/>
    </source>
</evidence>
<accession>A0A5R8KJR2</accession>
<dbReference type="Proteomes" id="UP000306196">
    <property type="component" value="Unassembled WGS sequence"/>
</dbReference>
<dbReference type="Pfam" id="PF22244">
    <property type="entry name" value="GCE_fung"/>
    <property type="match status" value="1"/>
</dbReference>
<keyword evidence="2 4" id="KW-0732">Signal</keyword>
<dbReference type="EMBL" id="VAUV01000001">
    <property type="protein sequence ID" value="TLD72563.1"/>
    <property type="molecule type" value="Genomic_DNA"/>
</dbReference>
<evidence type="ECO:0000256" key="4">
    <source>
        <dbReference type="SAM" id="SignalP"/>
    </source>
</evidence>
<feature type="domain" description="4-O-methyl-glucuronoyl methylesterase-like" evidence="5">
    <location>
        <begin position="236"/>
        <end position="380"/>
    </location>
</feature>
<proteinExistence type="predicted"/>
<evidence type="ECO:0000256" key="2">
    <source>
        <dbReference type="ARBA" id="ARBA00022729"/>
    </source>
</evidence>
<dbReference type="SUPFAM" id="SSF53474">
    <property type="entry name" value="alpha/beta-Hydrolases"/>
    <property type="match status" value="1"/>
</dbReference>
<gene>
    <name evidence="6" type="ORF">FEM03_00360</name>
</gene>
<dbReference type="InterPro" id="IPR029058">
    <property type="entry name" value="AB_hydrolase_fold"/>
</dbReference>
<name>A0A5R8KJR2_9BACT</name>